<dbReference type="Gene3D" id="1.25.10.10">
    <property type="entry name" value="Leucine-rich Repeat Variant"/>
    <property type="match status" value="1"/>
</dbReference>
<dbReference type="SUPFAM" id="SSF48371">
    <property type="entry name" value="ARM repeat"/>
    <property type="match status" value="1"/>
</dbReference>
<accession>A0A1R3JBS8</accession>
<evidence type="ECO:0000313" key="2">
    <source>
        <dbReference type="EMBL" id="OMO92227.1"/>
    </source>
</evidence>
<reference evidence="3" key="1">
    <citation type="submission" date="2013-09" db="EMBL/GenBank/DDBJ databases">
        <title>Corchorus olitorius genome sequencing.</title>
        <authorList>
            <person name="Alam M."/>
            <person name="Haque M.S."/>
            <person name="Islam M.S."/>
            <person name="Emdad E.M."/>
            <person name="Islam M.M."/>
            <person name="Ahmed B."/>
            <person name="Halim A."/>
            <person name="Hossen Q.M.M."/>
            <person name="Hossain M.Z."/>
            <person name="Ahmed R."/>
            <person name="Khan M.M."/>
            <person name="Islam R."/>
            <person name="Rashid M.M."/>
            <person name="Khan S.A."/>
            <person name="Rahman M.S."/>
            <person name="Alam M."/>
            <person name="Yahiya A.S."/>
            <person name="Khan M.S."/>
            <person name="Azam M.S."/>
            <person name="Haque T."/>
            <person name="Lashkar M.Z.H."/>
            <person name="Akhand A.I."/>
            <person name="Morshed G."/>
            <person name="Roy S."/>
            <person name="Uddin K.S."/>
            <person name="Rabeya T."/>
            <person name="Hossain A.S."/>
            <person name="Chowdhury A."/>
            <person name="Snigdha A.R."/>
            <person name="Mortoza M.S."/>
            <person name="Matin S.A."/>
            <person name="Hoque S.M.E."/>
            <person name="Islam M.K."/>
            <person name="Roy D.K."/>
            <person name="Haider R."/>
            <person name="Moosa M.M."/>
            <person name="Elias S.M."/>
            <person name="Hasan A.M."/>
            <person name="Jahan S."/>
            <person name="Shafiuddin M."/>
            <person name="Mahmood N."/>
            <person name="Shommy N.S."/>
        </authorList>
    </citation>
    <scope>NUCLEOTIDE SEQUENCE [LARGE SCALE GENOMIC DNA]</scope>
    <source>
        <strain evidence="3">cv. O-4</strain>
    </source>
</reference>
<dbReference type="Pfam" id="PF25055">
    <property type="entry name" value="DUF7792"/>
    <property type="match status" value="1"/>
</dbReference>
<dbReference type="PANTHER" id="PTHR46168">
    <property type="entry name" value="ARMADILLO REPEAT ONLY 4"/>
    <property type="match status" value="1"/>
</dbReference>
<feature type="domain" description="DUF7792" evidence="1">
    <location>
        <begin position="11"/>
        <end position="132"/>
    </location>
</feature>
<dbReference type="InterPro" id="IPR016024">
    <property type="entry name" value="ARM-type_fold"/>
</dbReference>
<organism evidence="2 3">
    <name type="scientific">Corchorus olitorius</name>
    <dbReference type="NCBI Taxonomy" id="93759"/>
    <lineage>
        <taxon>Eukaryota</taxon>
        <taxon>Viridiplantae</taxon>
        <taxon>Streptophyta</taxon>
        <taxon>Embryophyta</taxon>
        <taxon>Tracheophyta</taxon>
        <taxon>Spermatophyta</taxon>
        <taxon>Magnoliopsida</taxon>
        <taxon>eudicotyledons</taxon>
        <taxon>Gunneridae</taxon>
        <taxon>Pentapetalae</taxon>
        <taxon>rosids</taxon>
        <taxon>malvids</taxon>
        <taxon>Malvales</taxon>
        <taxon>Malvaceae</taxon>
        <taxon>Grewioideae</taxon>
        <taxon>Apeibeae</taxon>
        <taxon>Corchorus</taxon>
    </lineage>
</organism>
<comment type="caution">
    <text evidence="2">The sequence shown here is derived from an EMBL/GenBank/DDBJ whole genome shotgun (WGS) entry which is preliminary data.</text>
</comment>
<evidence type="ECO:0000313" key="3">
    <source>
        <dbReference type="Proteomes" id="UP000187203"/>
    </source>
</evidence>
<proteinExistence type="predicted"/>
<dbReference type="InterPro" id="IPR011989">
    <property type="entry name" value="ARM-like"/>
</dbReference>
<evidence type="ECO:0000259" key="1">
    <source>
        <dbReference type="Pfam" id="PF25055"/>
    </source>
</evidence>
<sequence>MQTSEQQVTRLCDLIILANQVGQEAEQATDSFKPHCIEMARKVSHLSQLIPTLFAFTNIPTPYFYPILCVITTQLSNILQHALTLASSCKPKNFFSRLLVLDFTACSVNPNDFHHLYRLLDNSIANLNWLRVLSNPEFRTAINEVFISTQAPQFLRFDFSTLSDWFCMATETMIWKLAKILTSHETAAPPLELTIGCVEALSMLSVRIRSATLNYHRVLWATESLMVTLAQLVEHGATIMQFNCLMIIAEITAAVEHDLDLRCKLFKTNSPGSKAIVQQLLRVMEESEDPSLQILATRSIGSLARIFSERNSRRVIRLLVLQLELGDGLGHPEVATEAEMALQKFSCPDNHLCQVHSKTMIMEFKAVQKLIKLLIDV</sequence>
<name>A0A1R3JBS8_9ROSI</name>
<protein>
    <submittedName>
        <fullName evidence="2">Armadillo-like helical</fullName>
    </submittedName>
</protein>
<dbReference type="EMBL" id="AWUE01016382">
    <property type="protein sequence ID" value="OMO92227.1"/>
    <property type="molecule type" value="Genomic_DNA"/>
</dbReference>
<dbReference type="AlphaFoldDB" id="A0A1R3JBS8"/>
<keyword evidence="3" id="KW-1185">Reference proteome</keyword>
<dbReference type="InterPro" id="IPR056694">
    <property type="entry name" value="DUF7792"/>
</dbReference>
<dbReference type="STRING" id="93759.A0A1R3JBS8"/>
<dbReference type="PANTHER" id="PTHR46168:SF1">
    <property type="entry name" value="ARMADILLO REPEAT ONLY 4"/>
    <property type="match status" value="1"/>
</dbReference>
<gene>
    <name evidence="2" type="ORF">COLO4_17746</name>
</gene>
<dbReference type="Proteomes" id="UP000187203">
    <property type="component" value="Unassembled WGS sequence"/>
</dbReference>